<dbReference type="EMBL" id="JANEYF010004538">
    <property type="protein sequence ID" value="KAJ8930814.1"/>
    <property type="molecule type" value="Genomic_DNA"/>
</dbReference>
<dbReference type="AlphaFoldDB" id="A0AAV8WWI0"/>
<organism evidence="1 2">
    <name type="scientific">Rhamnusium bicolor</name>
    <dbReference type="NCBI Taxonomy" id="1586634"/>
    <lineage>
        <taxon>Eukaryota</taxon>
        <taxon>Metazoa</taxon>
        <taxon>Ecdysozoa</taxon>
        <taxon>Arthropoda</taxon>
        <taxon>Hexapoda</taxon>
        <taxon>Insecta</taxon>
        <taxon>Pterygota</taxon>
        <taxon>Neoptera</taxon>
        <taxon>Endopterygota</taxon>
        <taxon>Coleoptera</taxon>
        <taxon>Polyphaga</taxon>
        <taxon>Cucujiformia</taxon>
        <taxon>Chrysomeloidea</taxon>
        <taxon>Cerambycidae</taxon>
        <taxon>Lepturinae</taxon>
        <taxon>Rhagiini</taxon>
        <taxon>Rhamnusium</taxon>
    </lineage>
</organism>
<dbReference type="Proteomes" id="UP001162156">
    <property type="component" value="Unassembled WGS sequence"/>
</dbReference>
<comment type="caution">
    <text evidence="1">The sequence shown here is derived from an EMBL/GenBank/DDBJ whole genome shotgun (WGS) entry which is preliminary data.</text>
</comment>
<accession>A0AAV8WWI0</accession>
<keyword evidence="2" id="KW-1185">Reference proteome</keyword>
<gene>
    <name evidence="1" type="ORF">NQ314_016346</name>
</gene>
<sequence length="153" mass="17278">MILTKLKRTVAYCLRFIANCRKVKENRELGQLTVTEIDKAIQCLVKLCQKESFNDEIQLLQSSQGLKPKHKLLNLAPFVDSDGLLRVGGCLKHSQLPFSAKHPLLLSGKHILSKLIFEDAHKALLHTGPQLLLATVRQNLLGNLWNERSKKGY</sequence>
<proteinExistence type="predicted"/>
<name>A0AAV8WWI0_9CUCU</name>
<evidence type="ECO:0000313" key="2">
    <source>
        <dbReference type="Proteomes" id="UP001162156"/>
    </source>
</evidence>
<protein>
    <submittedName>
        <fullName evidence="1">Uncharacterized protein</fullName>
    </submittedName>
</protein>
<dbReference type="PANTHER" id="PTHR47331">
    <property type="entry name" value="PHD-TYPE DOMAIN-CONTAINING PROTEIN"/>
    <property type="match status" value="1"/>
</dbReference>
<evidence type="ECO:0000313" key="1">
    <source>
        <dbReference type="EMBL" id="KAJ8930814.1"/>
    </source>
</evidence>
<dbReference type="PANTHER" id="PTHR47331:SF1">
    <property type="entry name" value="GAG-LIKE PROTEIN"/>
    <property type="match status" value="1"/>
</dbReference>
<reference evidence="1" key="1">
    <citation type="journal article" date="2023" name="Insect Mol. Biol.">
        <title>Genome sequencing provides insights into the evolution of gene families encoding plant cell wall-degrading enzymes in longhorned beetles.</title>
        <authorList>
            <person name="Shin N.R."/>
            <person name="Okamura Y."/>
            <person name="Kirsch R."/>
            <person name="Pauchet Y."/>
        </authorList>
    </citation>
    <scope>NUCLEOTIDE SEQUENCE</scope>
    <source>
        <strain evidence="1">RBIC_L_NR</strain>
    </source>
</reference>